<comment type="similarity">
    <text evidence="16">Belongs to the AAA ATPase family.</text>
</comment>
<keyword evidence="12 15" id="KW-0482">Metalloprotease</keyword>
<dbReference type="InterPro" id="IPR003960">
    <property type="entry name" value="ATPase_AAA_CS"/>
</dbReference>
<feature type="compositionally biased region" description="Low complexity" evidence="17">
    <location>
        <begin position="617"/>
        <end position="635"/>
    </location>
</feature>
<dbReference type="CDD" id="cd19501">
    <property type="entry name" value="RecA-like_FtsH"/>
    <property type="match status" value="1"/>
</dbReference>
<organism evidence="19 20">
    <name type="scientific">Sphaerotilus hippei</name>
    <dbReference type="NCBI Taxonomy" id="744406"/>
    <lineage>
        <taxon>Bacteria</taxon>
        <taxon>Pseudomonadati</taxon>
        <taxon>Pseudomonadota</taxon>
        <taxon>Betaproteobacteria</taxon>
        <taxon>Burkholderiales</taxon>
        <taxon>Sphaerotilaceae</taxon>
        <taxon>Sphaerotilus</taxon>
    </lineage>
</organism>
<comment type="function">
    <text evidence="15">Acts as a processive, ATP-dependent zinc metallopeptidase for both cytoplasmic and membrane proteins. Plays a role in the quality control of integral membrane proteins.</text>
</comment>
<dbReference type="Pfam" id="PF00004">
    <property type="entry name" value="AAA"/>
    <property type="match status" value="1"/>
</dbReference>
<dbReference type="InterPro" id="IPR041569">
    <property type="entry name" value="AAA_lid_3"/>
</dbReference>
<dbReference type="GO" id="GO:0005886">
    <property type="term" value="C:plasma membrane"/>
    <property type="evidence" value="ECO:0007669"/>
    <property type="project" value="UniProtKB-SubCell"/>
</dbReference>
<evidence type="ECO:0000256" key="13">
    <source>
        <dbReference type="ARBA" id="ARBA00023136"/>
    </source>
</evidence>
<dbReference type="GO" id="GO:0008270">
    <property type="term" value="F:zinc ion binding"/>
    <property type="evidence" value="ECO:0007669"/>
    <property type="project" value="UniProtKB-UniRule"/>
</dbReference>
<dbReference type="GO" id="GO:0005524">
    <property type="term" value="F:ATP binding"/>
    <property type="evidence" value="ECO:0007669"/>
    <property type="project" value="UniProtKB-UniRule"/>
</dbReference>
<dbReference type="GO" id="GO:0004222">
    <property type="term" value="F:metalloendopeptidase activity"/>
    <property type="evidence" value="ECO:0007669"/>
    <property type="project" value="InterPro"/>
</dbReference>
<evidence type="ECO:0000256" key="7">
    <source>
        <dbReference type="ARBA" id="ARBA00022741"/>
    </source>
</evidence>
<accession>A0A318H5F5</accession>
<dbReference type="InterPro" id="IPR000642">
    <property type="entry name" value="Peptidase_M41"/>
</dbReference>
<dbReference type="AlphaFoldDB" id="A0A318H5F5"/>
<dbReference type="InterPro" id="IPR027417">
    <property type="entry name" value="P-loop_NTPase"/>
</dbReference>
<evidence type="ECO:0000256" key="6">
    <source>
        <dbReference type="ARBA" id="ARBA00022723"/>
    </source>
</evidence>
<keyword evidence="9 15" id="KW-0862">Zinc</keyword>
<dbReference type="FunFam" id="1.20.58.760:FF:000001">
    <property type="entry name" value="ATP-dependent zinc metalloprotease FtsH"/>
    <property type="match status" value="1"/>
</dbReference>
<evidence type="ECO:0000256" key="9">
    <source>
        <dbReference type="ARBA" id="ARBA00022833"/>
    </source>
</evidence>
<protein>
    <recommendedName>
        <fullName evidence="15">ATP-dependent zinc metalloprotease FtsH</fullName>
        <ecNumber evidence="15">3.4.24.-</ecNumber>
    </recommendedName>
</protein>
<dbReference type="HAMAP" id="MF_01458">
    <property type="entry name" value="FtsH"/>
    <property type="match status" value="1"/>
</dbReference>
<comment type="cofactor">
    <cofactor evidence="15">
        <name>Zn(2+)</name>
        <dbReference type="ChEBI" id="CHEBI:29105"/>
    </cofactor>
    <text evidence="15">Binds 1 zinc ion per subunit.</text>
</comment>
<dbReference type="Pfam" id="PF06480">
    <property type="entry name" value="FtsH_ext"/>
    <property type="match status" value="1"/>
</dbReference>
<evidence type="ECO:0000259" key="18">
    <source>
        <dbReference type="SMART" id="SM00382"/>
    </source>
</evidence>
<dbReference type="Gene3D" id="3.40.50.300">
    <property type="entry name" value="P-loop containing nucleotide triphosphate hydrolases"/>
    <property type="match status" value="1"/>
</dbReference>
<dbReference type="OrthoDB" id="9809379at2"/>
<keyword evidence="8 15" id="KW-0378">Hydrolase</keyword>
<evidence type="ECO:0000256" key="2">
    <source>
        <dbReference type="ARBA" id="ARBA00010044"/>
    </source>
</evidence>
<dbReference type="FunFam" id="1.10.8.60:FF:000001">
    <property type="entry name" value="ATP-dependent zinc metalloprotease FtsH"/>
    <property type="match status" value="1"/>
</dbReference>
<dbReference type="GO" id="GO:0006508">
    <property type="term" value="P:proteolysis"/>
    <property type="evidence" value="ECO:0007669"/>
    <property type="project" value="UniProtKB-KW"/>
</dbReference>
<comment type="subcellular location">
    <subcellularLocation>
        <location evidence="15">Cell membrane</location>
        <topology evidence="15">Multi-pass membrane protein</topology>
        <orientation evidence="15">Cytoplasmic side</orientation>
    </subcellularLocation>
    <subcellularLocation>
        <location evidence="1">Membrane</location>
    </subcellularLocation>
</comment>
<evidence type="ECO:0000256" key="5">
    <source>
        <dbReference type="ARBA" id="ARBA00022692"/>
    </source>
</evidence>
<gene>
    <name evidence="15" type="primary">ftsH</name>
    <name evidence="19" type="ORF">C7444_102156</name>
</gene>
<sequence>MNNQWFSKVAVWLVIALVLFTVFKQFERTGTSSGQIGYSEFLEEVRAKRIRDVVLQENPGGADIEAITTDDKKVRTTATYLDRGLVGDLIANGVRFRVKAREEPSLITSLLISWGPMLLLIGVWVYFMRQMQGGGKGGAFSFGKSKARMLDESNNSVTFADVAGCDEAKEEVKELVDFLKDPQKFQKLGGRIPRGVLMVGPPGTGKTLLAKSIAGEAKVPFFSISGSDFVEMFVGVGAARVRDMFEQAKKSSPCIIFIDEIDAVGRHRGAGLGGGNDEREQTLNQMLVEMDGFETNLGVIVIAATNRPDILDPALLRPGRFDRQVYVTLPDVRGREQILNVHMRKVPIGQDIRADILARGTPGFSGADLANLVNEAALFAARRSGRVVEMADFEKAKDKIMMGPERKSMVMPEEERKNTAYHEAGHALVARLLPKTDPVHKVTIIPRGRALGVTMQLPEGDRYSMDKGRMLSTISVLFGGRIAEEVFMDQMTTGASNDFERATQIARDMVTRYGMTDALGTMVYADNEGEVFLGRSVTKTTNMSEQTMLTVDREIRRIIDEQYAQARRLIEENQDKMHAMATALLEWETIDADQIDDIMSGRAPRPPKDWVPPASKPPGGSSTGTMTSGGATATA</sequence>
<keyword evidence="3 15" id="KW-1003">Cell membrane</keyword>
<dbReference type="FunFam" id="3.40.50.300:FF:000001">
    <property type="entry name" value="ATP-dependent zinc metalloprotease FtsH"/>
    <property type="match status" value="1"/>
</dbReference>
<keyword evidence="11 15" id="KW-1133">Transmembrane helix</keyword>
<evidence type="ECO:0000256" key="8">
    <source>
        <dbReference type="ARBA" id="ARBA00022801"/>
    </source>
</evidence>
<dbReference type="Pfam" id="PF01434">
    <property type="entry name" value="Peptidase_M41"/>
    <property type="match status" value="1"/>
</dbReference>
<evidence type="ECO:0000256" key="4">
    <source>
        <dbReference type="ARBA" id="ARBA00022670"/>
    </source>
</evidence>
<evidence type="ECO:0000313" key="19">
    <source>
        <dbReference type="EMBL" id="PXW98677.1"/>
    </source>
</evidence>
<dbReference type="InterPro" id="IPR003959">
    <property type="entry name" value="ATPase_AAA_core"/>
</dbReference>
<keyword evidence="7 15" id="KW-0547">Nucleotide-binding</keyword>
<evidence type="ECO:0000313" key="20">
    <source>
        <dbReference type="Proteomes" id="UP000247811"/>
    </source>
</evidence>
<dbReference type="InterPro" id="IPR003593">
    <property type="entry name" value="AAA+_ATPase"/>
</dbReference>
<feature type="binding site" evidence="15">
    <location>
        <position position="426"/>
    </location>
    <ligand>
        <name>Zn(2+)</name>
        <dbReference type="ChEBI" id="CHEBI:29105"/>
        <note>catalytic</note>
    </ligand>
</feature>
<dbReference type="Proteomes" id="UP000247811">
    <property type="component" value="Unassembled WGS sequence"/>
</dbReference>
<dbReference type="InterPro" id="IPR005936">
    <property type="entry name" value="FtsH"/>
</dbReference>
<feature type="binding site" evidence="15">
    <location>
        <position position="422"/>
    </location>
    <ligand>
        <name>Zn(2+)</name>
        <dbReference type="ChEBI" id="CHEBI:29105"/>
        <note>catalytic</note>
    </ligand>
</feature>
<feature type="transmembrane region" description="Helical" evidence="15">
    <location>
        <begin position="105"/>
        <end position="127"/>
    </location>
</feature>
<dbReference type="GO" id="GO:0030163">
    <property type="term" value="P:protein catabolic process"/>
    <property type="evidence" value="ECO:0007669"/>
    <property type="project" value="UniProtKB-UniRule"/>
</dbReference>
<feature type="region of interest" description="Disordered" evidence="17">
    <location>
        <begin position="598"/>
        <end position="635"/>
    </location>
</feature>
<dbReference type="InterPro" id="IPR037219">
    <property type="entry name" value="Peptidase_M41-like"/>
</dbReference>
<keyword evidence="5 15" id="KW-0812">Transmembrane</keyword>
<keyword evidence="10 15" id="KW-0067">ATP-binding</keyword>
<keyword evidence="13 15" id="KW-0472">Membrane</keyword>
<evidence type="ECO:0000256" key="16">
    <source>
        <dbReference type="RuleBase" id="RU003651"/>
    </source>
</evidence>
<comment type="caution">
    <text evidence="19">The sequence shown here is derived from an EMBL/GenBank/DDBJ whole genome shotgun (WGS) entry which is preliminary data.</text>
</comment>
<feature type="binding site" evidence="15">
    <location>
        <begin position="200"/>
        <end position="207"/>
    </location>
    <ligand>
        <name>ATP</name>
        <dbReference type="ChEBI" id="CHEBI:30616"/>
    </ligand>
</feature>
<feature type="binding site" evidence="15">
    <location>
        <position position="498"/>
    </location>
    <ligand>
        <name>Zn(2+)</name>
        <dbReference type="ChEBI" id="CHEBI:29105"/>
        <note>catalytic</note>
    </ligand>
</feature>
<dbReference type="PANTHER" id="PTHR23076:SF97">
    <property type="entry name" value="ATP-DEPENDENT ZINC METALLOPROTEASE YME1L1"/>
    <property type="match status" value="1"/>
</dbReference>
<dbReference type="RefSeq" id="WP_110399314.1">
    <property type="nucleotide sequence ID" value="NZ_QJJS01000002.1"/>
</dbReference>
<dbReference type="SUPFAM" id="SSF52540">
    <property type="entry name" value="P-loop containing nucleoside triphosphate hydrolases"/>
    <property type="match status" value="1"/>
</dbReference>
<feature type="domain" description="AAA+ ATPase" evidence="18">
    <location>
        <begin position="192"/>
        <end position="331"/>
    </location>
</feature>
<feature type="active site" evidence="15">
    <location>
        <position position="423"/>
    </location>
</feature>
<name>A0A318H5F5_9BURK</name>
<dbReference type="EC" id="3.4.24.-" evidence="15"/>
<comment type="similarity">
    <text evidence="2 15">In the C-terminal section; belongs to the peptidase M41 family.</text>
</comment>
<evidence type="ECO:0000256" key="11">
    <source>
        <dbReference type="ARBA" id="ARBA00022989"/>
    </source>
</evidence>
<dbReference type="PANTHER" id="PTHR23076">
    <property type="entry name" value="METALLOPROTEASE M41 FTSH"/>
    <property type="match status" value="1"/>
</dbReference>
<dbReference type="EMBL" id="QJJS01000002">
    <property type="protein sequence ID" value="PXW98677.1"/>
    <property type="molecule type" value="Genomic_DNA"/>
</dbReference>
<feature type="transmembrane region" description="Helical" evidence="15">
    <location>
        <begin position="6"/>
        <end position="23"/>
    </location>
</feature>
<keyword evidence="4 15" id="KW-0645">Protease</keyword>
<dbReference type="InterPro" id="IPR011546">
    <property type="entry name" value="Pept_M41_FtsH_extracell"/>
</dbReference>
<evidence type="ECO:0000256" key="14">
    <source>
        <dbReference type="ARBA" id="ARBA00061570"/>
    </source>
</evidence>
<evidence type="ECO:0000256" key="12">
    <source>
        <dbReference type="ARBA" id="ARBA00023049"/>
    </source>
</evidence>
<evidence type="ECO:0000256" key="3">
    <source>
        <dbReference type="ARBA" id="ARBA00022475"/>
    </source>
</evidence>
<evidence type="ECO:0000256" key="15">
    <source>
        <dbReference type="HAMAP-Rule" id="MF_01458"/>
    </source>
</evidence>
<comment type="subunit">
    <text evidence="15">Homohexamer.</text>
</comment>
<evidence type="ECO:0000256" key="1">
    <source>
        <dbReference type="ARBA" id="ARBA00004370"/>
    </source>
</evidence>
<dbReference type="Gene3D" id="3.30.720.210">
    <property type="match status" value="1"/>
</dbReference>
<dbReference type="Gene3D" id="1.20.58.760">
    <property type="entry name" value="Peptidase M41"/>
    <property type="match status" value="1"/>
</dbReference>
<dbReference type="SMART" id="SM00382">
    <property type="entry name" value="AAA"/>
    <property type="match status" value="1"/>
</dbReference>
<dbReference type="PROSITE" id="PS00674">
    <property type="entry name" value="AAA"/>
    <property type="match status" value="1"/>
</dbReference>
<reference evidence="19 20" key="1">
    <citation type="submission" date="2018-05" db="EMBL/GenBank/DDBJ databases">
        <title>Genomic Encyclopedia of Type Strains, Phase IV (KMG-IV): sequencing the most valuable type-strain genomes for metagenomic binning, comparative biology and taxonomic classification.</title>
        <authorList>
            <person name="Goeker M."/>
        </authorList>
    </citation>
    <scope>NUCLEOTIDE SEQUENCE [LARGE SCALE GENOMIC DNA]</scope>
    <source>
        <strain evidence="19 20">DSM 566</strain>
    </source>
</reference>
<dbReference type="GO" id="GO:0016887">
    <property type="term" value="F:ATP hydrolysis activity"/>
    <property type="evidence" value="ECO:0007669"/>
    <property type="project" value="UniProtKB-UniRule"/>
</dbReference>
<keyword evidence="20" id="KW-1185">Reference proteome</keyword>
<dbReference type="SUPFAM" id="SSF140990">
    <property type="entry name" value="FtsH protease domain-like"/>
    <property type="match status" value="1"/>
</dbReference>
<comment type="similarity">
    <text evidence="14 15">In the central section; belongs to the AAA ATPase family.</text>
</comment>
<evidence type="ECO:0000256" key="10">
    <source>
        <dbReference type="ARBA" id="ARBA00022840"/>
    </source>
</evidence>
<dbReference type="Gene3D" id="1.10.8.60">
    <property type="match status" value="1"/>
</dbReference>
<dbReference type="NCBIfam" id="TIGR01241">
    <property type="entry name" value="FtsH_fam"/>
    <property type="match status" value="1"/>
</dbReference>
<keyword evidence="6 15" id="KW-0479">Metal-binding</keyword>
<dbReference type="Pfam" id="PF17862">
    <property type="entry name" value="AAA_lid_3"/>
    <property type="match status" value="1"/>
</dbReference>
<proteinExistence type="inferred from homology"/>
<dbReference type="GO" id="GO:0004176">
    <property type="term" value="F:ATP-dependent peptidase activity"/>
    <property type="evidence" value="ECO:0007669"/>
    <property type="project" value="InterPro"/>
</dbReference>
<evidence type="ECO:0000256" key="17">
    <source>
        <dbReference type="SAM" id="MobiDB-lite"/>
    </source>
</evidence>